<evidence type="ECO:0000256" key="1">
    <source>
        <dbReference type="ARBA" id="ARBA00006540"/>
    </source>
</evidence>
<dbReference type="GO" id="GO:0022625">
    <property type="term" value="C:cytosolic large ribosomal subunit"/>
    <property type="evidence" value="ECO:0007669"/>
    <property type="project" value="TreeGrafter"/>
</dbReference>
<keyword evidence="5" id="KW-0687">Ribonucleoprotein</keyword>
<dbReference type="Gene3D" id="3.30.160.810">
    <property type="match status" value="1"/>
</dbReference>
<dbReference type="GO" id="GO:0006412">
    <property type="term" value="P:translation"/>
    <property type="evidence" value="ECO:0007669"/>
    <property type="project" value="InterPro"/>
</dbReference>
<dbReference type="AlphaFoldDB" id="A0A382D825"/>
<evidence type="ECO:0000256" key="4">
    <source>
        <dbReference type="ARBA" id="ARBA00022980"/>
    </source>
</evidence>
<protein>
    <recommendedName>
        <fullName evidence="8">50S ribosomal protein L3</fullName>
    </recommendedName>
</protein>
<dbReference type="SUPFAM" id="SSF50447">
    <property type="entry name" value="Translation proteins"/>
    <property type="match status" value="1"/>
</dbReference>
<accession>A0A382D825</accession>
<comment type="similarity">
    <text evidence="1">Belongs to the universal ribosomal protein uL3 family.</text>
</comment>
<evidence type="ECO:0000256" key="6">
    <source>
        <dbReference type="SAM" id="MobiDB-lite"/>
    </source>
</evidence>
<dbReference type="InterPro" id="IPR009000">
    <property type="entry name" value="Transl_B-barrel_sf"/>
</dbReference>
<feature type="region of interest" description="Disordered" evidence="6">
    <location>
        <begin position="128"/>
        <end position="153"/>
    </location>
</feature>
<evidence type="ECO:0000313" key="7">
    <source>
        <dbReference type="EMBL" id="SVB33787.1"/>
    </source>
</evidence>
<gene>
    <name evidence="7" type="ORF">METZ01_LOCUS186641</name>
</gene>
<evidence type="ECO:0008006" key="8">
    <source>
        <dbReference type="Google" id="ProtNLM"/>
    </source>
</evidence>
<dbReference type="Pfam" id="PF00297">
    <property type="entry name" value="Ribosomal_L3"/>
    <property type="match status" value="1"/>
</dbReference>
<evidence type="ECO:0000256" key="3">
    <source>
        <dbReference type="ARBA" id="ARBA00022884"/>
    </source>
</evidence>
<reference evidence="7" key="1">
    <citation type="submission" date="2018-05" db="EMBL/GenBank/DDBJ databases">
        <authorList>
            <person name="Lanie J.A."/>
            <person name="Ng W.-L."/>
            <person name="Kazmierczak K.M."/>
            <person name="Andrzejewski T.M."/>
            <person name="Davidsen T.M."/>
            <person name="Wayne K.J."/>
            <person name="Tettelin H."/>
            <person name="Glass J.I."/>
            <person name="Rusch D."/>
            <person name="Podicherti R."/>
            <person name="Tsui H.-C.T."/>
            <person name="Winkler M.E."/>
        </authorList>
    </citation>
    <scope>NUCLEOTIDE SEQUENCE</scope>
</reference>
<dbReference type="GO" id="GO:0003735">
    <property type="term" value="F:structural constituent of ribosome"/>
    <property type="evidence" value="ECO:0007669"/>
    <property type="project" value="InterPro"/>
</dbReference>
<dbReference type="PANTHER" id="PTHR11229:SF16">
    <property type="entry name" value="LARGE RIBOSOMAL SUBUNIT PROTEIN UL3C"/>
    <property type="match status" value="1"/>
</dbReference>
<evidence type="ECO:0000256" key="2">
    <source>
        <dbReference type="ARBA" id="ARBA00022730"/>
    </source>
</evidence>
<dbReference type="NCBIfam" id="TIGR03625">
    <property type="entry name" value="L3_bact"/>
    <property type="match status" value="1"/>
</dbReference>
<dbReference type="Gene3D" id="2.40.30.10">
    <property type="entry name" value="Translation factors"/>
    <property type="match status" value="1"/>
</dbReference>
<keyword evidence="4" id="KW-0689">Ribosomal protein</keyword>
<name>A0A382D825_9ZZZZ</name>
<organism evidence="7">
    <name type="scientific">marine metagenome</name>
    <dbReference type="NCBI Taxonomy" id="408172"/>
    <lineage>
        <taxon>unclassified sequences</taxon>
        <taxon>metagenomes</taxon>
        <taxon>ecological metagenomes</taxon>
    </lineage>
</organism>
<sequence>MRGLIGKKMGMTRIYDENGLIVPVTLIQAGPCTVTQIKTDEKDGYEAVQVGYGERKPKHTTKPLLGHFDSAGVPAQKVLAEFDKVPGFEYKTGQAFHVGLFQEGDYVSVSGTSKGKGFTGVIKRHNFSRQKKTHGTGHTERAPGSIGQASDPSRVFPGMKMAGHHGNSKVTVENLEIMKIDQVNNQMLVKGAVPGAKNGTVIISK</sequence>
<dbReference type="FunFam" id="3.30.160.810:FF:000001">
    <property type="entry name" value="50S ribosomal protein L3"/>
    <property type="match status" value="1"/>
</dbReference>
<dbReference type="InterPro" id="IPR000597">
    <property type="entry name" value="Ribosomal_uL3"/>
</dbReference>
<dbReference type="EMBL" id="UINC01037782">
    <property type="protein sequence ID" value="SVB33787.1"/>
    <property type="molecule type" value="Genomic_DNA"/>
</dbReference>
<dbReference type="GO" id="GO:0019843">
    <property type="term" value="F:rRNA binding"/>
    <property type="evidence" value="ECO:0007669"/>
    <property type="project" value="UniProtKB-KW"/>
</dbReference>
<proteinExistence type="inferred from homology"/>
<dbReference type="InterPro" id="IPR019927">
    <property type="entry name" value="Ribosomal_uL3_bac/org-type"/>
</dbReference>
<dbReference type="PANTHER" id="PTHR11229">
    <property type="entry name" value="50S RIBOSOMAL PROTEIN L3"/>
    <property type="match status" value="1"/>
</dbReference>
<dbReference type="HAMAP" id="MF_01325_B">
    <property type="entry name" value="Ribosomal_uL3_B"/>
    <property type="match status" value="1"/>
</dbReference>
<evidence type="ECO:0000256" key="5">
    <source>
        <dbReference type="ARBA" id="ARBA00023274"/>
    </source>
</evidence>
<dbReference type="FunFam" id="2.40.30.10:FF:000004">
    <property type="entry name" value="50S ribosomal protein L3"/>
    <property type="match status" value="1"/>
</dbReference>
<keyword evidence="2" id="KW-0699">rRNA-binding</keyword>
<keyword evidence="3" id="KW-0694">RNA-binding</keyword>